<name>A0A9E2BIU2_PSYF1</name>
<gene>
    <name evidence="1" type="ORF">DDT42_01302</name>
</gene>
<accession>A0A9E2BIU2</accession>
<dbReference type="Proteomes" id="UP000811545">
    <property type="component" value="Unassembled WGS sequence"/>
</dbReference>
<protein>
    <submittedName>
        <fullName evidence="1">Uncharacterized protein</fullName>
    </submittedName>
</protein>
<evidence type="ECO:0000313" key="2">
    <source>
        <dbReference type="Proteomes" id="UP000811545"/>
    </source>
</evidence>
<dbReference type="AlphaFoldDB" id="A0A9E2BIU2"/>
<reference evidence="1 2" key="1">
    <citation type="journal article" date="2021" name="bioRxiv">
        <title>Unique metabolic strategies in Hadean analogues reveal hints for primordial physiology.</title>
        <authorList>
            <person name="Nobu M.K."/>
            <person name="Nakai R."/>
            <person name="Tamazawa S."/>
            <person name="Mori H."/>
            <person name="Toyoda A."/>
            <person name="Ijiri A."/>
            <person name="Suzuki S."/>
            <person name="Kurokawa K."/>
            <person name="Kamagata Y."/>
            <person name="Tamaki H."/>
        </authorList>
    </citation>
    <scope>NUCLEOTIDE SEQUENCE [LARGE SCALE GENOMIC DNA]</scope>
    <source>
        <strain evidence="1">BS525</strain>
    </source>
</reference>
<dbReference type="EMBL" id="QLTW01000091">
    <property type="protein sequence ID" value="MBT9145431.1"/>
    <property type="molecule type" value="Genomic_DNA"/>
</dbReference>
<proteinExistence type="predicted"/>
<comment type="caution">
    <text evidence="1">The sequence shown here is derived from an EMBL/GenBank/DDBJ whole genome shotgun (WGS) entry which is preliminary data.</text>
</comment>
<organism evidence="1 2">
    <name type="scientific">Psychracetigena formicireducens</name>
    <dbReference type="NCBI Taxonomy" id="2986056"/>
    <lineage>
        <taxon>Bacteria</taxon>
        <taxon>Bacillati</taxon>
        <taxon>Candidatus Lithacetigenota</taxon>
        <taxon>Candidatus Psychracetigena</taxon>
    </lineage>
</organism>
<sequence>MGILEIVKFKGDIMFKKLKIWWFRRHSAWWFRQAKLHAHNLDLGNGNSSKEDYIYSLYQHNSYCQLVQELKK</sequence>
<evidence type="ECO:0000313" key="1">
    <source>
        <dbReference type="EMBL" id="MBT9145431.1"/>
    </source>
</evidence>